<gene>
    <name evidence="1" type="primary">LOC104266566</name>
</gene>
<evidence type="ECO:0000313" key="1">
    <source>
        <dbReference type="EMBL" id="CAB3263228.1"/>
    </source>
</evidence>
<dbReference type="PANTHER" id="PTHR47079:SF1">
    <property type="entry name" value="REGULATOR OF G-PROTEIN SIGNALING PROTEIN-LIKE"/>
    <property type="match status" value="1"/>
</dbReference>
<name>A0A6F9DJR7_9ASCI</name>
<protein>
    <submittedName>
        <fullName evidence="1">Uncharacterized protein LOC104266566</fullName>
    </submittedName>
</protein>
<reference evidence="1" key="1">
    <citation type="submission" date="2020-04" db="EMBL/GenBank/DDBJ databases">
        <authorList>
            <person name="Neveu A P."/>
        </authorList>
    </citation>
    <scope>NUCLEOTIDE SEQUENCE</scope>
    <source>
        <tissue evidence="1">Whole embryo</tissue>
    </source>
</reference>
<dbReference type="PANTHER" id="PTHR47079">
    <property type="entry name" value="REGULATOR OF G-PROTEIN SIGNALING PROTEIN-LIKE"/>
    <property type="match status" value="1"/>
</dbReference>
<dbReference type="InterPro" id="IPR053282">
    <property type="entry name" value="RGS_domain-containing"/>
</dbReference>
<dbReference type="AlphaFoldDB" id="A0A6F9DJR7"/>
<accession>A0A6F9DJR7</accession>
<organism evidence="1">
    <name type="scientific">Phallusia mammillata</name>
    <dbReference type="NCBI Taxonomy" id="59560"/>
    <lineage>
        <taxon>Eukaryota</taxon>
        <taxon>Metazoa</taxon>
        <taxon>Chordata</taxon>
        <taxon>Tunicata</taxon>
        <taxon>Ascidiacea</taxon>
        <taxon>Phlebobranchia</taxon>
        <taxon>Ascidiidae</taxon>
        <taxon>Phallusia</taxon>
    </lineage>
</organism>
<sequence length="317" mass="37554">MDLTTDIHWSELSTAVRRDLIFGDFFNKFCCLPIFGQKIAYTPQFDKFMLDPPLLRAHNRVQVSNERVWTWLVNERLGLFMRSKVWSEYTLCHHLLNMEFSDTIPSKADESSLTDLHGVQLLDRLKWQRMKKVRDFLRFSKLVEKSRIDSGLIKFWIDADRLRFGDNHRKNIILRAIQLKYYAKSSPYCLPSVFLDAVYPERTVNDCRGFDLERTSRLKTLVLNRLHCYWLPRYLVMTRNDLSAEEKQKLKKYAAVWGIRHEAQVTSMALQQSKYGRVIQDPDVKFRQAQQLGSEHEYADEVEEEKHNILVREISGE</sequence>
<dbReference type="EMBL" id="LR787366">
    <property type="protein sequence ID" value="CAB3263228.1"/>
    <property type="molecule type" value="mRNA"/>
</dbReference>
<proteinExistence type="evidence at transcript level"/>